<dbReference type="InterPro" id="IPR053159">
    <property type="entry name" value="Hybrid_Histidine_Kinase"/>
</dbReference>
<dbReference type="Gene3D" id="3.40.50.300">
    <property type="entry name" value="P-loop containing nucleotide triphosphate hydrolases"/>
    <property type="match status" value="1"/>
</dbReference>
<keyword evidence="2" id="KW-0547">Nucleotide-binding</keyword>
<dbReference type="PANTHER" id="PTHR43642:SF1">
    <property type="entry name" value="HYBRID SIGNAL TRANSDUCTION HISTIDINE KINASE G"/>
    <property type="match status" value="1"/>
</dbReference>
<dbReference type="EMBL" id="JBHSNM010000001">
    <property type="protein sequence ID" value="MFC5569051.1"/>
    <property type="molecule type" value="Genomic_DNA"/>
</dbReference>
<keyword evidence="3" id="KW-1185">Reference proteome</keyword>
<comment type="caution">
    <text evidence="2">The sequence shown here is derived from an EMBL/GenBank/DDBJ whole genome shotgun (WGS) entry which is preliminary data.</text>
</comment>
<dbReference type="SUPFAM" id="SSF52540">
    <property type="entry name" value="P-loop containing nucleoside triphosphate hydrolases"/>
    <property type="match status" value="1"/>
</dbReference>
<reference evidence="3" key="1">
    <citation type="journal article" date="2019" name="Int. J. Syst. Evol. Microbiol.">
        <title>The Global Catalogue of Microorganisms (GCM) 10K type strain sequencing project: providing services to taxonomists for standard genome sequencing and annotation.</title>
        <authorList>
            <consortium name="The Broad Institute Genomics Platform"/>
            <consortium name="The Broad Institute Genome Sequencing Center for Infectious Disease"/>
            <person name="Wu L."/>
            <person name="Ma J."/>
        </authorList>
    </citation>
    <scope>NUCLEOTIDE SEQUENCE [LARGE SCALE GENOMIC DNA]</scope>
    <source>
        <strain evidence="3">KACC 11407</strain>
    </source>
</reference>
<organism evidence="2 3">
    <name type="scientific">Lysobacter yangpyeongensis</name>
    <dbReference type="NCBI Taxonomy" id="346182"/>
    <lineage>
        <taxon>Bacteria</taxon>
        <taxon>Pseudomonadati</taxon>
        <taxon>Pseudomonadota</taxon>
        <taxon>Gammaproteobacteria</taxon>
        <taxon>Lysobacterales</taxon>
        <taxon>Lysobacteraceae</taxon>
        <taxon>Lysobacter</taxon>
    </lineage>
</organism>
<evidence type="ECO:0000259" key="1">
    <source>
        <dbReference type="Pfam" id="PF13191"/>
    </source>
</evidence>
<protein>
    <submittedName>
        <fullName evidence="2">ATP-binding protein</fullName>
    </submittedName>
</protein>
<sequence>MITSRSSSQAQLSLPDALYGRDAAYERLMAAWHEARGGKRALALVCGYSGIGKTAIVRQLREQIGGEAVFVGGKYDQVQRSTPYMAIAEALTEFAQYLASLPSALFETRCATIREAMGGLARVIADLAPALARALGNPPPVPVLSGIEARHRCAAAFGRLIHAVSDPAQPLCLFLDDLQWADGASVELLRAVLCDEAQMSRGGLLVIGTYRENEVDASHPFARVVADAEAVGLPIRRIALSGLSRSDVRSLLVDTLHDGTEAQRSRLLTLADTLHGKTAGNPFFLRMLLSHLHATRVLSCEHGRWEWQEEAVVHLGVADNVAELMSARLHRLAASVRDTLATGAMLGRSFSLTLLAEAAGMDAAELVERQQGPLTIAQREGLIDVRGGPDGPVTFVHDRIQQAALSLIPADQQAGMRLTVGRRLLRGRDPESLGDQLFIVAALFEAGAPLDDPSERLQIAQLHLCAGRRARAGAAFSVACEFLEAGIALLPDDAWKQHPALALALHRDAMLSAVTDARHERAAELFDILLAHVDDPVELAECASFRTMQLAILGQYQEALQLGLEFFGRLGFPIDLDRIDSEIDGLLDEAHHFLQAPGALEAIADHPMASDPRLVSAVKLGIFLTPTAFFVDMRVHDLIVLRGFSWALRHGPCAATPAYMVRLNLIFITNRQDYSLADRVGKAAIAAARRFGDPQWLGDALFIHALFGSHWKRPLREALPFGEEGLARLRETGDLQMSRFYITLPLAIECGDSLELALAEADAGIADACRNRKRHLELLFMPQRQFVLALRGDTQGPCSFTDSAYTDERLWDEVASYPMARTYYAVCRLQLAVMAGRWEEAVKFAAEAQSTLWSVTGFLATATHRLHAGIARCAVAASTTGVERESLLAQAADDLAQMQAWARLNAHDFEHRAMLMEAQWHRAHGESARAIKRLEQAAVLSRAAGFTQDEALAHELIGRHHAACGATGLAAHSLAAARDAFARWGATVHVRRLDAEISRLAAEVP</sequence>
<accession>A0ABW0SK42</accession>
<evidence type="ECO:0000313" key="2">
    <source>
        <dbReference type="EMBL" id="MFC5569051.1"/>
    </source>
</evidence>
<dbReference type="Pfam" id="PF13191">
    <property type="entry name" value="AAA_16"/>
    <property type="match status" value="1"/>
</dbReference>
<dbReference type="PANTHER" id="PTHR43642">
    <property type="entry name" value="HYBRID SIGNAL TRANSDUCTION HISTIDINE KINASE G"/>
    <property type="match status" value="1"/>
</dbReference>
<dbReference type="RefSeq" id="WP_386752891.1">
    <property type="nucleotide sequence ID" value="NZ_JBHSNM010000001.1"/>
</dbReference>
<name>A0ABW0SK42_9GAMM</name>
<dbReference type="Proteomes" id="UP001596036">
    <property type="component" value="Unassembled WGS sequence"/>
</dbReference>
<gene>
    <name evidence="2" type="ORF">ACFPN1_03090</name>
</gene>
<evidence type="ECO:0000313" key="3">
    <source>
        <dbReference type="Proteomes" id="UP001596036"/>
    </source>
</evidence>
<proteinExistence type="predicted"/>
<dbReference type="InterPro" id="IPR041664">
    <property type="entry name" value="AAA_16"/>
</dbReference>
<keyword evidence="2" id="KW-0067">ATP-binding</keyword>
<feature type="domain" description="Orc1-like AAA ATPase" evidence="1">
    <location>
        <begin position="18"/>
        <end position="207"/>
    </location>
</feature>
<dbReference type="GO" id="GO:0005524">
    <property type="term" value="F:ATP binding"/>
    <property type="evidence" value="ECO:0007669"/>
    <property type="project" value="UniProtKB-KW"/>
</dbReference>
<dbReference type="InterPro" id="IPR027417">
    <property type="entry name" value="P-loop_NTPase"/>
</dbReference>